<reference evidence="2 3" key="1">
    <citation type="submission" date="2012-12" db="EMBL/GenBank/DDBJ databases">
        <title>Genome assembly of Fulvivirga imtechensis AK7.</title>
        <authorList>
            <person name="Nupur N."/>
            <person name="Khatri I."/>
            <person name="Kumar R."/>
            <person name="Subramanian S."/>
            <person name="Pinnaka A."/>
        </authorList>
    </citation>
    <scope>NUCLEOTIDE SEQUENCE [LARGE SCALE GENOMIC DNA]</scope>
    <source>
        <strain evidence="2 3">AK7</strain>
    </source>
</reference>
<dbReference type="RefSeq" id="WP_009582159.1">
    <property type="nucleotide sequence ID" value="NZ_AMZN01000072.1"/>
</dbReference>
<keyword evidence="3" id="KW-1185">Reference proteome</keyword>
<proteinExistence type="predicted"/>
<dbReference type="Gene3D" id="3.40.50.1820">
    <property type="entry name" value="alpha/beta hydrolase"/>
    <property type="match status" value="1"/>
</dbReference>
<protein>
    <submittedName>
        <fullName evidence="2">Lysophospholipase</fullName>
    </submittedName>
</protein>
<dbReference type="InterPro" id="IPR051044">
    <property type="entry name" value="MAG_DAG_Lipase"/>
</dbReference>
<dbReference type="eggNOG" id="COG2267">
    <property type="taxonomic scope" value="Bacteria"/>
</dbReference>
<dbReference type="InterPro" id="IPR022742">
    <property type="entry name" value="Hydrolase_4"/>
</dbReference>
<dbReference type="OrthoDB" id="9780932at2"/>
<accession>L8JMK7</accession>
<dbReference type="PANTHER" id="PTHR11614">
    <property type="entry name" value="PHOSPHOLIPASE-RELATED"/>
    <property type="match status" value="1"/>
</dbReference>
<gene>
    <name evidence="2" type="ORF">C900_05000</name>
</gene>
<evidence type="ECO:0000259" key="1">
    <source>
        <dbReference type="Pfam" id="PF12146"/>
    </source>
</evidence>
<dbReference type="EMBL" id="AMZN01000072">
    <property type="protein sequence ID" value="ELR69468.1"/>
    <property type="molecule type" value="Genomic_DNA"/>
</dbReference>
<evidence type="ECO:0000313" key="3">
    <source>
        <dbReference type="Proteomes" id="UP000011135"/>
    </source>
</evidence>
<dbReference type="AlphaFoldDB" id="L8JMK7"/>
<organism evidence="2 3">
    <name type="scientific">Fulvivirga imtechensis AK7</name>
    <dbReference type="NCBI Taxonomy" id="1237149"/>
    <lineage>
        <taxon>Bacteria</taxon>
        <taxon>Pseudomonadati</taxon>
        <taxon>Bacteroidota</taxon>
        <taxon>Cytophagia</taxon>
        <taxon>Cytophagales</taxon>
        <taxon>Fulvivirgaceae</taxon>
        <taxon>Fulvivirga</taxon>
    </lineage>
</organism>
<comment type="caution">
    <text evidence="2">The sequence shown here is derived from an EMBL/GenBank/DDBJ whole genome shotgun (WGS) entry which is preliminary data.</text>
</comment>
<dbReference type="SUPFAM" id="SSF53474">
    <property type="entry name" value="alpha/beta-Hydrolases"/>
    <property type="match status" value="1"/>
</dbReference>
<dbReference type="Proteomes" id="UP000011135">
    <property type="component" value="Unassembled WGS sequence"/>
</dbReference>
<name>L8JMK7_9BACT</name>
<dbReference type="InterPro" id="IPR029058">
    <property type="entry name" value="AB_hydrolase_fold"/>
</dbReference>
<evidence type="ECO:0000313" key="2">
    <source>
        <dbReference type="EMBL" id="ELR69468.1"/>
    </source>
</evidence>
<dbReference type="STRING" id="1237149.C900_05000"/>
<dbReference type="PATRIC" id="fig|1237149.3.peg.4468"/>
<sequence length="274" mass="30856">MSELFELYTTDGLRLKGTIWLPDNQPESITCLVHGFGEHIGRYEHVAVAFNKVNMALTAIDLRGHGKSQGKRGHTPSYDHLLQDLRLFIKYISGRFPNIPIHLYGHSMGGNIVSNYLLIDRPTAVRSAVVTSAWFKLRFDPPQLKVAVGKAMRKIYPKYSESNGLNPDHLSTDKSVGKAYNNDPLVNDKITTEMYFAITEAGQWALDHATTVEIPLLVMHGSADSITSPEASARFADRASAQYKPWDGMYHETHNEIDKEKVIHTIIDWLKQHS</sequence>
<dbReference type="Pfam" id="PF12146">
    <property type="entry name" value="Hydrolase_4"/>
    <property type="match status" value="1"/>
</dbReference>
<feature type="domain" description="Serine aminopeptidase S33" evidence="1">
    <location>
        <begin position="25"/>
        <end position="258"/>
    </location>
</feature>